<keyword evidence="1" id="KW-0175">Coiled coil</keyword>
<accession>A0A0F9I6W7</accession>
<proteinExistence type="predicted"/>
<dbReference type="EMBL" id="LAZR01013163">
    <property type="protein sequence ID" value="KKM23257.1"/>
    <property type="molecule type" value="Genomic_DNA"/>
</dbReference>
<name>A0A0F9I6W7_9ZZZZ</name>
<organism evidence="2">
    <name type="scientific">marine sediment metagenome</name>
    <dbReference type="NCBI Taxonomy" id="412755"/>
    <lineage>
        <taxon>unclassified sequences</taxon>
        <taxon>metagenomes</taxon>
        <taxon>ecological metagenomes</taxon>
    </lineage>
</organism>
<protein>
    <submittedName>
        <fullName evidence="2">Uncharacterized protein</fullName>
    </submittedName>
</protein>
<comment type="caution">
    <text evidence="2">The sequence shown here is derived from an EMBL/GenBank/DDBJ whole genome shotgun (WGS) entry which is preliminary data.</text>
</comment>
<dbReference type="AlphaFoldDB" id="A0A0F9I6W7"/>
<reference evidence="2" key="1">
    <citation type="journal article" date="2015" name="Nature">
        <title>Complex archaea that bridge the gap between prokaryotes and eukaryotes.</title>
        <authorList>
            <person name="Spang A."/>
            <person name="Saw J.H."/>
            <person name="Jorgensen S.L."/>
            <person name="Zaremba-Niedzwiedzka K."/>
            <person name="Martijn J."/>
            <person name="Lind A.E."/>
            <person name="van Eijk R."/>
            <person name="Schleper C."/>
            <person name="Guy L."/>
            <person name="Ettema T.J."/>
        </authorList>
    </citation>
    <scope>NUCLEOTIDE SEQUENCE</scope>
</reference>
<sequence length="329" mass="36900">MKKREHFLTLFIAVFALSIFGCVKPPKVEMIIEIDTNETAFLVPLEGKTKAGQAKFMSLEYLEEAKVATKRITLPQRGKRIGRFAHQIKWIPTVRIIKVDRTPITREWTKDSKTGTSKRDQAIWVESKDSIGFSVGVNITALISENNASNFLYYYAGKSLYSVIDENIRGFVTSILSREFGSRSLTNCKTDKKTISELALKETRDNFSDMGISITNLGLVGGLTYEDKEIQIAINEAYVAEMNIKKAGMDRDAQIAINEKTVSIAVAKREAAEEFEKAKEAMIAKVKLEIEQIRAEATRIAARKWNGSVPKNIVPQGTRFLFGLDSSEN</sequence>
<feature type="coiled-coil region" evidence="1">
    <location>
        <begin position="276"/>
        <end position="303"/>
    </location>
</feature>
<dbReference type="PROSITE" id="PS51257">
    <property type="entry name" value="PROKAR_LIPOPROTEIN"/>
    <property type="match status" value="1"/>
</dbReference>
<evidence type="ECO:0000313" key="2">
    <source>
        <dbReference type="EMBL" id="KKM23257.1"/>
    </source>
</evidence>
<evidence type="ECO:0000256" key="1">
    <source>
        <dbReference type="SAM" id="Coils"/>
    </source>
</evidence>
<gene>
    <name evidence="2" type="ORF">LCGC14_1617080</name>
</gene>